<name>A0AAN6ZIA0_9PEZI</name>
<dbReference type="CDD" id="cd03024">
    <property type="entry name" value="DsbA_FrnE"/>
    <property type="match status" value="1"/>
</dbReference>
<dbReference type="Pfam" id="PF01323">
    <property type="entry name" value="DSBA"/>
    <property type="match status" value="1"/>
</dbReference>
<organism evidence="2 3">
    <name type="scientific">Dichotomopilus funicola</name>
    <dbReference type="NCBI Taxonomy" id="1934379"/>
    <lineage>
        <taxon>Eukaryota</taxon>
        <taxon>Fungi</taxon>
        <taxon>Dikarya</taxon>
        <taxon>Ascomycota</taxon>
        <taxon>Pezizomycotina</taxon>
        <taxon>Sordariomycetes</taxon>
        <taxon>Sordariomycetidae</taxon>
        <taxon>Sordariales</taxon>
        <taxon>Chaetomiaceae</taxon>
        <taxon>Dichotomopilus</taxon>
    </lineage>
</organism>
<dbReference type="SUPFAM" id="SSF52833">
    <property type="entry name" value="Thioredoxin-like"/>
    <property type="match status" value="1"/>
</dbReference>
<reference evidence="2" key="2">
    <citation type="submission" date="2023-05" db="EMBL/GenBank/DDBJ databases">
        <authorList>
            <consortium name="Lawrence Berkeley National Laboratory"/>
            <person name="Steindorff A."/>
            <person name="Hensen N."/>
            <person name="Bonometti L."/>
            <person name="Westerberg I."/>
            <person name="Brannstrom I.O."/>
            <person name="Guillou S."/>
            <person name="Cros-Aarteil S."/>
            <person name="Calhoun S."/>
            <person name="Haridas S."/>
            <person name="Kuo A."/>
            <person name="Mondo S."/>
            <person name="Pangilinan J."/>
            <person name="Riley R."/>
            <person name="Labutti K."/>
            <person name="Andreopoulos B."/>
            <person name="Lipzen A."/>
            <person name="Chen C."/>
            <person name="Yanf M."/>
            <person name="Daum C."/>
            <person name="Ng V."/>
            <person name="Clum A."/>
            <person name="Ohm R."/>
            <person name="Martin F."/>
            <person name="Silar P."/>
            <person name="Natvig D."/>
            <person name="Lalanne C."/>
            <person name="Gautier V."/>
            <person name="Ament-Velasquez S.L."/>
            <person name="Kruys A."/>
            <person name="Hutchinson M.I."/>
            <person name="Powell A.J."/>
            <person name="Barry K."/>
            <person name="Miller A.N."/>
            <person name="Grigoriev I.V."/>
            <person name="Debuchy R."/>
            <person name="Gladieux P."/>
            <person name="Thoren M.H."/>
            <person name="Johannesson H."/>
        </authorList>
    </citation>
    <scope>NUCLEOTIDE SEQUENCE</scope>
    <source>
        <strain evidence="2">CBS 141.50</strain>
    </source>
</reference>
<dbReference type="InterPro" id="IPR001853">
    <property type="entry name" value="DSBA-like_thioredoxin_dom"/>
</dbReference>
<evidence type="ECO:0000259" key="1">
    <source>
        <dbReference type="Pfam" id="PF01323"/>
    </source>
</evidence>
<keyword evidence="3" id="KW-1185">Reference proteome</keyword>
<dbReference type="EMBL" id="MU853663">
    <property type="protein sequence ID" value="KAK4139447.1"/>
    <property type="molecule type" value="Genomic_DNA"/>
</dbReference>
<evidence type="ECO:0000313" key="2">
    <source>
        <dbReference type="EMBL" id="KAK4139447.1"/>
    </source>
</evidence>
<proteinExistence type="predicted"/>
<feature type="domain" description="DSBA-like thioredoxin" evidence="1">
    <location>
        <begin position="6"/>
        <end position="213"/>
    </location>
</feature>
<reference evidence="2" key="1">
    <citation type="journal article" date="2023" name="Mol. Phylogenet. Evol.">
        <title>Genome-scale phylogeny and comparative genomics of the fungal order Sordariales.</title>
        <authorList>
            <person name="Hensen N."/>
            <person name="Bonometti L."/>
            <person name="Westerberg I."/>
            <person name="Brannstrom I.O."/>
            <person name="Guillou S."/>
            <person name="Cros-Aarteil S."/>
            <person name="Calhoun S."/>
            <person name="Haridas S."/>
            <person name="Kuo A."/>
            <person name="Mondo S."/>
            <person name="Pangilinan J."/>
            <person name="Riley R."/>
            <person name="LaButti K."/>
            <person name="Andreopoulos B."/>
            <person name="Lipzen A."/>
            <person name="Chen C."/>
            <person name="Yan M."/>
            <person name="Daum C."/>
            <person name="Ng V."/>
            <person name="Clum A."/>
            <person name="Steindorff A."/>
            <person name="Ohm R.A."/>
            <person name="Martin F."/>
            <person name="Silar P."/>
            <person name="Natvig D.O."/>
            <person name="Lalanne C."/>
            <person name="Gautier V."/>
            <person name="Ament-Velasquez S.L."/>
            <person name="Kruys A."/>
            <person name="Hutchinson M.I."/>
            <person name="Powell A.J."/>
            <person name="Barry K."/>
            <person name="Miller A.N."/>
            <person name="Grigoriev I.V."/>
            <person name="Debuchy R."/>
            <person name="Gladieux P."/>
            <person name="Hiltunen Thoren M."/>
            <person name="Johannesson H."/>
        </authorList>
    </citation>
    <scope>NUCLEOTIDE SEQUENCE</scope>
    <source>
        <strain evidence="2">CBS 141.50</strain>
    </source>
</reference>
<dbReference type="Proteomes" id="UP001302676">
    <property type="component" value="Unassembled WGS sequence"/>
</dbReference>
<gene>
    <name evidence="2" type="ORF">C8A04DRAFT_15857</name>
</gene>
<protein>
    <submittedName>
        <fullName evidence="2">DSBA-like thioredoxin domain-containing protein</fullName>
    </submittedName>
</protein>
<dbReference type="Gene3D" id="3.40.30.10">
    <property type="entry name" value="Glutaredoxin"/>
    <property type="match status" value="1"/>
</dbReference>
<evidence type="ECO:0000313" key="3">
    <source>
        <dbReference type="Proteomes" id="UP001302676"/>
    </source>
</evidence>
<dbReference type="AlphaFoldDB" id="A0AAN6ZIA0"/>
<comment type="caution">
    <text evidence="2">The sequence shown here is derived from an EMBL/GenBank/DDBJ whole genome shotgun (WGS) entry which is preliminary data.</text>
</comment>
<dbReference type="PANTHER" id="PTHR13887:SF41">
    <property type="entry name" value="THIOREDOXIN SUPERFAMILY PROTEIN"/>
    <property type="match status" value="1"/>
</dbReference>
<dbReference type="RefSeq" id="XP_062632818.1">
    <property type="nucleotide sequence ID" value="XM_062778642.1"/>
</dbReference>
<dbReference type="InterPro" id="IPR036249">
    <property type="entry name" value="Thioredoxin-like_sf"/>
</dbReference>
<dbReference type="PANTHER" id="PTHR13887">
    <property type="entry name" value="GLUTATHIONE S-TRANSFERASE KAPPA"/>
    <property type="match status" value="1"/>
</dbReference>
<sequence>MTNFNIKIVSDAICPWCYVGKKRLERAIATYQQTVPNGADDTFTISWHPFYLDPSLPPGVSVDRGEHLARKFSLGPERLAASTARLKALGAEEGIAFSLRGRIGNTRDAHRLVQLAKTKSAQAEGRVVATLFKSHFEEDADITSRDALVAVGEAAGLEKGEVESWLDGGKGGEEVDREVEAAYAQGINGVPNFTIDSRYQVQGAQDVETFLDVFARVKKAAGPGNLGVQSTSGLSC</sequence>
<dbReference type="GeneID" id="87815255"/>
<dbReference type="GO" id="GO:0016491">
    <property type="term" value="F:oxidoreductase activity"/>
    <property type="evidence" value="ECO:0007669"/>
    <property type="project" value="InterPro"/>
</dbReference>
<accession>A0AAN6ZIA0</accession>